<name>A0ABU9E3T3_9BACT</name>
<keyword evidence="4 7" id="KW-1133">Transmembrane helix</keyword>
<gene>
    <name evidence="10" type="ORF">WI372_00205</name>
</gene>
<comment type="caution">
    <text evidence="10">The sequence shown here is derived from an EMBL/GenBank/DDBJ whole genome shotgun (WGS) entry which is preliminary data.</text>
</comment>
<evidence type="ECO:0000313" key="10">
    <source>
        <dbReference type="EMBL" id="MEK9499397.1"/>
    </source>
</evidence>
<keyword evidence="5 7" id="KW-0472">Membrane</keyword>
<dbReference type="Proteomes" id="UP001484239">
    <property type="component" value="Unassembled WGS sequence"/>
</dbReference>
<dbReference type="EMBL" id="JBBHLI010000001">
    <property type="protein sequence ID" value="MEK9499397.1"/>
    <property type="molecule type" value="Genomic_DNA"/>
</dbReference>
<dbReference type="InterPro" id="IPR003838">
    <property type="entry name" value="ABC3_permease_C"/>
</dbReference>
<dbReference type="Pfam" id="PF12704">
    <property type="entry name" value="MacB_PCD"/>
    <property type="match status" value="2"/>
</dbReference>
<proteinExistence type="inferred from homology"/>
<evidence type="ECO:0000256" key="4">
    <source>
        <dbReference type="ARBA" id="ARBA00022989"/>
    </source>
</evidence>
<dbReference type="InterPro" id="IPR025857">
    <property type="entry name" value="MacB_PCD"/>
</dbReference>
<reference evidence="10 11" key="1">
    <citation type="submission" date="2024-02" db="EMBL/GenBank/DDBJ databases">
        <title>A novel Gemmatimonadota bacterium.</title>
        <authorList>
            <person name="Du Z.-J."/>
            <person name="Ye Y.-Q."/>
        </authorList>
    </citation>
    <scope>NUCLEOTIDE SEQUENCE [LARGE SCALE GENOMIC DNA]</scope>
    <source>
        <strain evidence="10 11">DH-20</strain>
    </source>
</reference>
<dbReference type="RefSeq" id="WP_405276059.1">
    <property type="nucleotide sequence ID" value="NZ_JBBHLI010000001.1"/>
</dbReference>
<feature type="domain" description="MacB-like periplasmic core" evidence="9">
    <location>
        <begin position="477"/>
        <end position="752"/>
    </location>
</feature>
<evidence type="ECO:0000256" key="2">
    <source>
        <dbReference type="ARBA" id="ARBA00022475"/>
    </source>
</evidence>
<dbReference type="Pfam" id="PF02687">
    <property type="entry name" value="FtsX"/>
    <property type="match status" value="1"/>
</dbReference>
<feature type="transmembrane region" description="Helical" evidence="7">
    <location>
        <begin position="524"/>
        <end position="544"/>
    </location>
</feature>
<comment type="similarity">
    <text evidence="6">Belongs to the ABC-4 integral membrane protein family.</text>
</comment>
<feature type="domain" description="ABC3 transporter permease C-terminal" evidence="8">
    <location>
        <begin position="802"/>
        <end position="915"/>
    </location>
</feature>
<feature type="transmembrane region" description="Helical" evidence="7">
    <location>
        <begin position="376"/>
        <end position="400"/>
    </location>
</feature>
<keyword evidence="3 7" id="KW-0812">Transmembrane</keyword>
<evidence type="ECO:0000259" key="8">
    <source>
        <dbReference type="Pfam" id="PF02687"/>
    </source>
</evidence>
<dbReference type="PANTHER" id="PTHR30572">
    <property type="entry name" value="MEMBRANE COMPONENT OF TRANSPORTER-RELATED"/>
    <property type="match status" value="1"/>
</dbReference>
<evidence type="ECO:0000313" key="11">
    <source>
        <dbReference type="Proteomes" id="UP001484239"/>
    </source>
</evidence>
<feature type="transmembrane region" description="Helical" evidence="7">
    <location>
        <begin position="886"/>
        <end position="905"/>
    </location>
</feature>
<dbReference type="PANTHER" id="PTHR30572:SF4">
    <property type="entry name" value="ABC TRANSPORTER PERMEASE YTRF"/>
    <property type="match status" value="1"/>
</dbReference>
<protein>
    <submittedName>
        <fullName evidence="10">ADOP family duplicated permease</fullName>
    </submittedName>
</protein>
<accession>A0ABU9E3T3</accession>
<evidence type="ECO:0000256" key="1">
    <source>
        <dbReference type="ARBA" id="ARBA00004651"/>
    </source>
</evidence>
<evidence type="ECO:0000259" key="9">
    <source>
        <dbReference type="Pfam" id="PF12704"/>
    </source>
</evidence>
<dbReference type="InterPro" id="IPR050250">
    <property type="entry name" value="Macrolide_Exporter_MacB"/>
</dbReference>
<keyword evidence="2" id="KW-1003">Cell membrane</keyword>
<comment type="subcellular location">
    <subcellularLocation>
        <location evidence="1">Cell membrane</location>
        <topology evidence="1">Multi-pass membrane protein</topology>
    </subcellularLocation>
</comment>
<feature type="domain" description="MacB-like periplasmic core" evidence="9">
    <location>
        <begin position="116"/>
        <end position="335"/>
    </location>
</feature>
<keyword evidence="11" id="KW-1185">Reference proteome</keyword>
<feature type="transmembrane region" description="Helical" evidence="7">
    <location>
        <begin position="473"/>
        <end position="493"/>
    </location>
</feature>
<feature type="transmembrane region" description="Helical" evidence="7">
    <location>
        <begin position="845"/>
        <end position="866"/>
    </location>
</feature>
<feature type="transmembrane region" description="Helical" evidence="7">
    <location>
        <begin position="798"/>
        <end position="824"/>
    </location>
</feature>
<evidence type="ECO:0000256" key="7">
    <source>
        <dbReference type="SAM" id="Phobius"/>
    </source>
</evidence>
<organism evidence="10 11">
    <name type="scientific">Gaopeijia maritima</name>
    <dbReference type="NCBI Taxonomy" id="3119007"/>
    <lineage>
        <taxon>Bacteria</taxon>
        <taxon>Pseudomonadati</taxon>
        <taxon>Gemmatimonadota</taxon>
        <taxon>Longimicrobiia</taxon>
        <taxon>Gaopeijiales</taxon>
        <taxon>Gaopeijiaceae</taxon>
        <taxon>Gaopeijia</taxon>
    </lineage>
</organism>
<feature type="transmembrane region" description="Helical" evidence="7">
    <location>
        <begin position="432"/>
        <end position="453"/>
    </location>
</feature>
<sequence length="922" mass="96691">MTPGAPRLPLLVRAILAIGARLAPRAHRERWRREWTAELLAEWTPAIAVEREATPRTRSLPLARLALGSWRDARALHHLDPAHTPHREGRTMSLIDRLVTTTRHAVRGLLQRPAATGVAVLTLSLGLGATAAIFTLLDRVVFSPLDLPDADRLVALRNDVPCVGEGTRWHLATAQLVYYGAESRTLDRVAITSESGANMLTPDGPVRVRTAVVSVDAMEMLGAEAAHGRLLDADDDRPGAPMVAVLSHGFWERALGADPSIVGRGLPLGDGTVEVVGVLKPGVSLPWNAGTDATDVWMPGQVDPAGPFQNSHVYPAFARLAPGAELAAAQAELDALGTRLPDRFPDTYSRALVDDCGFRARATPLADDVVGDVDQALWLLFGSVGMLLLLAAANVANLVLVRLEARRGAMAVRMALGAGAADLRRLLGIESALLAGAGALGGLLIAAWGVPALARLAPEGVPGLDGTLPGPSAVAFTFGVAALVAFGLTGAALTQLRASTLASAVRNDTRTRTSGLGPQRLRRGLVVAQMSLALALVVGAGLLVRTIGALESVDPGFDPEGVLTVDLYPTPNGRWDDIERWTTWRGILDRVRALPGVEAAGLVTELPLSGGFGCTVQGFPDPGMNERLQARGLTTCAGQAVVAPGVFEALGIPLLEGRTLERSDLDAPERGSVVVSREYAERFWPGQSALGRRVAPSGRSDGPWYTVVGVVGDIPRETIGGEPANAIYYPAVRIPESSGYFPLGFTLVVRTNGVDPLARLAEVRGAVHAVDPTMPLADASALTSAVDRALARVTFTALLLRIAAAVGLLLAAVGLYGVVSYVVARRTREIGTRIALGAEPRGMEWMVLRGTAALVAAGLALGVGLALVGTRWMAGMLFGVRPADPLTLAIAALLLTGVAMAAAWLPARRAARVDPAVALRAE</sequence>
<dbReference type="NCBIfam" id="TIGR03434">
    <property type="entry name" value="ADOP"/>
    <property type="match status" value="1"/>
</dbReference>
<dbReference type="InterPro" id="IPR017800">
    <property type="entry name" value="ADOP"/>
</dbReference>
<evidence type="ECO:0000256" key="3">
    <source>
        <dbReference type="ARBA" id="ARBA00022692"/>
    </source>
</evidence>
<evidence type="ECO:0000256" key="5">
    <source>
        <dbReference type="ARBA" id="ARBA00023136"/>
    </source>
</evidence>
<evidence type="ECO:0000256" key="6">
    <source>
        <dbReference type="ARBA" id="ARBA00038076"/>
    </source>
</evidence>